<name>A0A109W363_ACTRD</name>
<feature type="region of interest" description="Disordered" evidence="1">
    <location>
        <begin position="68"/>
        <end position="93"/>
    </location>
</feature>
<feature type="compositionally biased region" description="Basic and acidic residues" evidence="1">
    <location>
        <begin position="73"/>
        <end position="93"/>
    </location>
</feature>
<evidence type="ECO:0000313" key="2">
    <source>
        <dbReference type="EMBL" id="AMD88206.1"/>
    </source>
</evidence>
<accession>A0A109W363</accession>
<dbReference type="Proteomes" id="UP000065220">
    <property type="component" value="Chromosome"/>
</dbReference>
<protein>
    <submittedName>
        <fullName evidence="2">Uncharacterized protein</fullName>
    </submittedName>
</protein>
<reference evidence="3" key="1">
    <citation type="submission" date="2016-02" db="EMBL/GenBank/DDBJ databases">
        <authorList>
            <person name="Holder M.E."/>
            <person name="Ajami N.J."/>
            <person name="Petrosino J.F."/>
        </authorList>
    </citation>
    <scope>NUCLEOTIDE SEQUENCE [LARGE SCALE GENOMIC DNA]</scope>
    <source>
        <strain evidence="3">CCUG 36733</strain>
    </source>
</reference>
<dbReference type="AlphaFoldDB" id="A0A109W363"/>
<sequence>MGPDRVATHLIDLPCAELPEDYVFVALDNLARIVQDNVAAEMVFPADQEVADALKGTEDLLSDTILEQLGEGSSHDSRGHLPSDDRSELSAAV</sequence>
<dbReference type="EMBL" id="CP014228">
    <property type="protein sequence ID" value="AMD88206.1"/>
    <property type="molecule type" value="Genomic_DNA"/>
</dbReference>
<dbReference type="RefSeq" id="WP_067943602.1">
    <property type="nucleotide sequence ID" value="NZ_CP014228.1"/>
</dbReference>
<gene>
    <name evidence="2" type="ORF">AXF14_12215</name>
</gene>
<proteinExistence type="predicted"/>
<evidence type="ECO:0000256" key="1">
    <source>
        <dbReference type="SAM" id="MobiDB-lite"/>
    </source>
</evidence>
<organism evidence="2 3">
    <name type="scientific">Actinomyces radicidentis</name>
    <dbReference type="NCBI Taxonomy" id="111015"/>
    <lineage>
        <taxon>Bacteria</taxon>
        <taxon>Bacillati</taxon>
        <taxon>Actinomycetota</taxon>
        <taxon>Actinomycetes</taxon>
        <taxon>Actinomycetales</taxon>
        <taxon>Actinomycetaceae</taxon>
        <taxon>Actinomyces</taxon>
    </lineage>
</organism>
<dbReference type="KEGG" id="ard:AXF14_12215"/>
<evidence type="ECO:0000313" key="3">
    <source>
        <dbReference type="Proteomes" id="UP000065220"/>
    </source>
</evidence>
<keyword evidence="3" id="KW-1185">Reference proteome</keyword>